<reference evidence="28" key="1">
    <citation type="journal article" date="2006" name="Science">
        <title>Ancient noncoding elements conserved in the human genome.</title>
        <authorList>
            <person name="Venkatesh B."/>
            <person name="Kirkness E.F."/>
            <person name="Loh Y.H."/>
            <person name="Halpern A.L."/>
            <person name="Lee A.P."/>
            <person name="Johnson J."/>
            <person name="Dandona N."/>
            <person name="Viswanathan L.D."/>
            <person name="Tay A."/>
            <person name="Venter J.C."/>
            <person name="Strausberg R.L."/>
            <person name="Brenner S."/>
        </authorList>
    </citation>
    <scope>NUCLEOTIDE SEQUENCE [LARGE SCALE GENOMIC DNA]</scope>
</reference>
<dbReference type="InterPro" id="IPR018486">
    <property type="entry name" value="Hemopexin_CS"/>
</dbReference>
<dbReference type="PROSITE" id="PS51642">
    <property type="entry name" value="HEMOPEXIN_2"/>
    <property type="match status" value="3"/>
</dbReference>
<dbReference type="InterPro" id="IPR001818">
    <property type="entry name" value="Pept_M10_metallopeptidase"/>
</dbReference>
<feature type="repeat" description="Hemopexin" evidence="23">
    <location>
        <begin position="280"/>
        <end position="329"/>
    </location>
</feature>
<evidence type="ECO:0000256" key="8">
    <source>
        <dbReference type="ARBA" id="ARBA00022737"/>
    </source>
</evidence>
<organism evidence="27 28">
    <name type="scientific">Callorhinchus milii</name>
    <name type="common">Ghost shark</name>
    <dbReference type="NCBI Taxonomy" id="7868"/>
    <lineage>
        <taxon>Eukaryota</taxon>
        <taxon>Metazoa</taxon>
        <taxon>Chordata</taxon>
        <taxon>Craniata</taxon>
        <taxon>Vertebrata</taxon>
        <taxon>Chondrichthyes</taxon>
        <taxon>Holocephali</taxon>
        <taxon>Chimaeriformes</taxon>
        <taxon>Callorhinchidae</taxon>
        <taxon>Callorhinchus</taxon>
    </lineage>
</organism>
<dbReference type="Gene3D" id="2.110.10.10">
    <property type="entry name" value="Hemopexin-like domain"/>
    <property type="match status" value="1"/>
</dbReference>
<evidence type="ECO:0000259" key="26">
    <source>
        <dbReference type="SMART" id="SM00235"/>
    </source>
</evidence>
<keyword evidence="15" id="KW-1015">Disulfide bond</keyword>
<evidence type="ECO:0000256" key="13">
    <source>
        <dbReference type="ARBA" id="ARBA00023105"/>
    </source>
</evidence>
<feature type="signal peptide" evidence="25">
    <location>
        <begin position="1"/>
        <end position="20"/>
    </location>
</feature>
<feature type="modified residue" description="Phosphotyrosine; by PKDCC" evidence="21">
    <location>
        <position position="365"/>
    </location>
</feature>
<evidence type="ECO:0000256" key="24">
    <source>
        <dbReference type="SAM" id="Phobius"/>
    </source>
</evidence>
<dbReference type="Gene3D" id="3.40.390.10">
    <property type="entry name" value="Collagenase (Catalytic Domain)"/>
    <property type="match status" value="1"/>
</dbReference>
<keyword evidence="8" id="KW-0677">Repeat</keyword>
<feature type="binding site" evidence="20">
    <location>
        <position position="203"/>
    </location>
    <ligand>
        <name>Zn(2+)</name>
        <dbReference type="ChEBI" id="CHEBI:29105"/>
        <label>1</label>
    </ligand>
</feature>
<feature type="repeat" description="Hemopexin" evidence="23">
    <location>
        <begin position="330"/>
        <end position="376"/>
    </location>
</feature>
<protein>
    <recommendedName>
        <fullName evidence="17">interstitial collagenase</fullName>
        <ecNumber evidence="17">3.4.24.7</ecNumber>
    </recommendedName>
</protein>
<feature type="binding site" evidence="20">
    <location>
        <position position="384"/>
    </location>
    <ligand>
        <name>Ca(2+)</name>
        <dbReference type="ChEBI" id="CHEBI:29108"/>
        <label>5</label>
    </ligand>
</feature>
<dbReference type="CDD" id="cd00094">
    <property type="entry name" value="HX"/>
    <property type="match status" value="1"/>
</dbReference>
<keyword evidence="5" id="KW-0645">Protease</keyword>
<evidence type="ECO:0000256" key="16">
    <source>
        <dbReference type="ARBA" id="ARBA00036005"/>
    </source>
</evidence>
<dbReference type="InterPro" id="IPR018487">
    <property type="entry name" value="Hemopexin-like_repeat"/>
</dbReference>
<keyword evidence="28" id="KW-1185">Reference proteome</keyword>
<dbReference type="InterPro" id="IPR021190">
    <property type="entry name" value="Pept_M10A"/>
</dbReference>
<comment type="catalytic activity">
    <reaction evidence="16">
        <text>Cleavage of the triple helix of collagen at about three-quarters of the length of the molecule from the N-terminus, at 775-Gly-|-Ile-776 in the alpha1(I) chain. Cleaves synthetic substrates and alpha-macroglobulins at bonds where P1' is a hydrophobic residue.</text>
        <dbReference type="EC" id="3.4.24.7"/>
    </reaction>
</comment>
<dbReference type="FunFam" id="2.110.10.10:FF:000002">
    <property type="entry name" value="Matrix metallopeptidase 3"/>
    <property type="match status" value="1"/>
</dbReference>
<dbReference type="PIRSF" id="PIRSF001191">
    <property type="entry name" value="Peptidase_M10A_matrix"/>
    <property type="match status" value="1"/>
</dbReference>
<feature type="transmembrane region" description="Helical" evidence="24">
    <location>
        <begin position="484"/>
        <end position="514"/>
    </location>
</feature>
<keyword evidence="9" id="KW-0378">Hydrolase</keyword>
<evidence type="ECO:0000256" key="19">
    <source>
        <dbReference type="PIRSR" id="PIRSR001191-2"/>
    </source>
</evidence>
<name>A0A4W3H6Z5_CALMI</name>
<feature type="binding site" evidence="20">
    <location>
        <position position="208"/>
    </location>
    <ligand>
        <name>Ca(2+)</name>
        <dbReference type="ChEBI" id="CHEBI:29108"/>
        <label>1</label>
    </ligand>
</feature>
<evidence type="ECO:0000256" key="6">
    <source>
        <dbReference type="ARBA" id="ARBA00022723"/>
    </source>
</evidence>
<feature type="binding site" evidence="20">
    <location>
        <position position="182"/>
    </location>
    <ligand>
        <name>Ca(2+)</name>
        <dbReference type="ChEBI" id="CHEBI:29108"/>
        <label>3</label>
    </ligand>
</feature>
<feature type="binding site" evidence="20">
    <location>
        <position position="183"/>
    </location>
    <ligand>
        <name>Ca(2+)</name>
        <dbReference type="ChEBI" id="CHEBI:29108"/>
        <label>3</label>
    </ligand>
</feature>
<evidence type="ECO:0000313" key="27">
    <source>
        <dbReference type="Ensembl" id="ENSCMIP00000011511.1"/>
    </source>
</evidence>
<proteinExistence type="inferred from homology"/>
<feature type="chain" id="PRO_5021460647" description="interstitial collagenase" evidence="25">
    <location>
        <begin position="21"/>
        <end position="519"/>
    </location>
</feature>
<dbReference type="SUPFAM" id="SSF55486">
    <property type="entry name" value="Metalloproteases ('zincins'), catalytic domain"/>
    <property type="match status" value="1"/>
</dbReference>
<feature type="binding site" evidence="19">
    <location>
        <position position="235"/>
    </location>
    <ligand>
        <name>Zn(2+)</name>
        <dbReference type="ChEBI" id="CHEBI:29105"/>
        <label>2</label>
        <note>catalytic</note>
    </ligand>
</feature>
<feature type="binding site" evidence="20">
    <location>
        <position position="175"/>
    </location>
    <ligand>
        <name>Zn(2+)</name>
        <dbReference type="ChEBI" id="CHEBI:29105"/>
        <label>1</label>
    </ligand>
</feature>
<dbReference type="GO" id="GO:0031012">
    <property type="term" value="C:extracellular matrix"/>
    <property type="evidence" value="ECO:0007669"/>
    <property type="project" value="InterPro"/>
</dbReference>
<dbReference type="SMART" id="SM00235">
    <property type="entry name" value="ZnMc"/>
    <property type="match status" value="1"/>
</dbReference>
<feature type="binding site" evidence="20">
    <location>
        <position position="205"/>
    </location>
    <ligand>
        <name>Ca(2+)</name>
        <dbReference type="ChEBI" id="CHEBI:29108"/>
        <label>3</label>
    </ligand>
</feature>
<feature type="repeat" description="Hemopexin" evidence="23">
    <location>
        <begin position="378"/>
        <end position="426"/>
    </location>
</feature>
<evidence type="ECO:0000256" key="20">
    <source>
        <dbReference type="PIRSR" id="PIRSR621190-2"/>
    </source>
</evidence>
<gene>
    <name evidence="27" type="primary">mmp13b</name>
</gene>
<evidence type="ECO:0000256" key="23">
    <source>
        <dbReference type="PROSITE-ProRule" id="PRU01011"/>
    </source>
</evidence>
<feature type="binding site" evidence="20">
    <location>
        <position position="336"/>
    </location>
    <ligand>
        <name>Ca(2+)</name>
        <dbReference type="ChEBI" id="CHEBI:29108"/>
        <label>5</label>
    </ligand>
</feature>
<dbReference type="SUPFAM" id="SSF47090">
    <property type="entry name" value="PGBD-like"/>
    <property type="match status" value="1"/>
</dbReference>
<dbReference type="GO" id="GO:0006508">
    <property type="term" value="P:proteolysis"/>
    <property type="evidence" value="ECO:0007669"/>
    <property type="project" value="UniProtKB-KW"/>
</dbReference>
<dbReference type="InterPro" id="IPR036375">
    <property type="entry name" value="Hemopexin-like_dom_sf"/>
</dbReference>
<dbReference type="GO" id="GO:0004222">
    <property type="term" value="F:metalloendopeptidase activity"/>
    <property type="evidence" value="ECO:0007669"/>
    <property type="project" value="UniProtKB-EC"/>
</dbReference>
<dbReference type="PANTHER" id="PTHR10201:SF151">
    <property type="entry name" value="INTERSTITIAL COLLAGENASE"/>
    <property type="match status" value="1"/>
</dbReference>
<keyword evidence="7 25" id="KW-0732">Signal</keyword>
<feature type="binding site" evidence="20">
    <location>
        <position position="208"/>
    </location>
    <ligand>
        <name>Ca(2+)</name>
        <dbReference type="ChEBI" id="CHEBI:29108"/>
        <label>3</label>
    </ligand>
</feature>
<reference evidence="28" key="2">
    <citation type="journal article" date="2007" name="PLoS Biol.">
        <title>Survey sequencing and comparative analysis of the elephant shark (Callorhinchus milii) genome.</title>
        <authorList>
            <person name="Venkatesh B."/>
            <person name="Kirkness E.F."/>
            <person name="Loh Y.H."/>
            <person name="Halpern A.L."/>
            <person name="Lee A.P."/>
            <person name="Johnson J."/>
            <person name="Dandona N."/>
            <person name="Viswanathan L.D."/>
            <person name="Tay A."/>
            <person name="Venter J.C."/>
            <person name="Strausberg R.L."/>
            <person name="Brenner S."/>
        </authorList>
    </citation>
    <scope>NUCLEOTIDE SEQUENCE [LARGE SCALE GENOMIC DNA]</scope>
</reference>
<dbReference type="InterPro" id="IPR024079">
    <property type="entry name" value="MetalloPept_cat_dom_sf"/>
</dbReference>
<keyword evidence="12" id="KW-0482">Metalloprotease</keyword>
<dbReference type="GO" id="GO:0008270">
    <property type="term" value="F:zinc ion binding"/>
    <property type="evidence" value="ECO:0007669"/>
    <property type="project" value="InterPro"/>
</dbReference>
<dbReference type="Pfam" id="PF01471">
    <property type="entry name" value="PG_binding_1"/>
    <property type="match status" value="1"/>
</dbReference>
<keyword evidence="24" id="KW-0812">Transmembrane</keyword>
<dbReference type="SMART" id="SM00120">
    <property type="entry name" value="HX"/>
    <property type="match status" value="3"/>
</dbReference>
<comment type="cofactor">
    <cofactor evidence="20">
        <name>Ca(2+)</name>
        <dbReference type="ChEBI" id="CHEBI:29108"/>
    </cofactor>
    <text evidence="20">Can bind about 5 Ca(2+) ions per subunit.</text>
</comment>
<evidence type="ECO:0000256" key="15">
    <source>
        <dbReference type="ARBA" id="ARBA00023157"/>
    </source>
</evidence>
<evidence type="ECO:0000256" key="1">
    <source>
        <dbReference type="ARBA" id="ARBA00004498"/>
    </source>
</evidence>
<feature type="binding site" evidence="20">
    <location>
        <position position="431"/>
    </location>
    <ligand>
        <name>Ca(2+)</name>
        <dbReference type="ChEBI" id="CHEBI:29108"/>
        <label>4</label>
    </ligand>
</feature>
<evidence type="ECO:0000256" key="9">
    <source>
        <dbReference type="ARBA" id="ARBA00022801"/>
    </source>
</evidence>
<keyword evidence="14" id="KW-0865">Zymogen</keyword>
<reference evidence="27" key="5">
    <citation type="submission" date="2025-09" db="UniProtKB">
        <authorList>
            <consortium name="Ensembl"/>
        </authorList>
    </citation>
    <scope>IDENTIFICATION</scope>
</reference>
<dbReference type="SUPFAM" id="SSF50923">
    <property type="entry name" value="Hemopexin-like domain"/>
    <property type="match status" value="1"/>
</dbReference>
<reference evidence="27" key="4">
    <citation type="submission" date="2025-08" db="UniProtKB">
        <authorList>
            <consortium name="Ensembl"/>
        </authorList>
    </citation>
    <scope>IDENTIFICATION</scope>
</reference>
<keyword evidence="24" id="KW-1133">Transmembrane helix</keyword>
<keyword evidence="24" id="KW-0472">Membrane</keyword>
<dbReference type="FunFam" id="3.40.390.10:FF:000007">
    <property type="entry name" value="Collagenase 3"/>
    <property type="match status" value="1"/>
</dbReference>
<feature type="domain" description="Peptidase metallopeptidase" evidence="26">
    <location>
        <begin position="112"/>
        <end position="271"/>
    </location>
</feature>
<feature type="binding site" evidence="20">
    <location>
        <position position="190"/>
    </location>
    <ligand>
        <name>Zn(2+)</name>
        <dbReference type="ChEBI" id="CHEBI:29105"/>
        <label>1</label>
    </ligand>
</feature>
<sequence length="519" mass="59326">MKGLCFSALFLLVNFKLSSSFPVPSDTDENQPDWQYAKAYLKQFYGLEDDPQDPMDKFRSYSAETSPMDKIKEMQRFYGLKVTGDLSPETMQIMKQSRCGVPDVAEYSLFPRKSKWNTNIITYRILNYTPDISRADVDIALEGALRVWSRVTPLTFERLYEGEAEMMISFAPREHGDGNPFDGPGSILAHAFEPGPGVQGDTHFDEAETWTMGYEGYNLFLVAAHEFGHALGLAHSRDAGALMYPVYAYTDVTRFALPQDDVDGIQALYGTLPKPPARAPEKCNPNLDFDAVTKLRGELIFFKDRFLWRRHPQEVEPELILITIFWSSIPPNIDAAYENSENDLLVIIKDTKYWVINGYDILPEYPKNLHNLGIPRNVEKIDAALHIQETRKTLFFIGDEYWSYDEIKQTMDKGYPKQIMDDWPGIDGRVDAAFESRGIKWGHETCQSWKSENSGWGSTTAKDHKKGGAWPWRNLKIRMRILKLIYWGIGGSTFIQLVSWVVTTSLIALTTYAFHHSCH</sequence>
<comment type="subcellular location">
    <subcellularLocation>
        <location evidence="1">Secreted</location>
        <location evidence="1">Extracellular space</location>
        <location evidence="1">Extracellular matrix</location>
    </subcellularLocation>
</comment>
<evidence type="ECO:0000256" key="22">
    <source>
        <dbReference type="PIRSR" id="PIRSR621190-5"/>
    </source>
</evidence>
<keyword evidence="10 19" id="KW-0862">Zinc</keyword>
<evidence type="ECO:0000256" key="18">
    <source>
        <dbReference type="PIRSR" id="PIRSR001191-1"/>
    </source>
</evidence>
<feature type="binding site" evidence="19">
    <location>
        <position position="225"/>
    </location>
    <ligand>
        <name>Zn(2+)</name>
        <dbReference type="ChEBI" id="CHEBI:29105"/>
        <label>2</label>
        <note>catalytic</note>
    </ligand>
</feature>
<dbReference type="InParanoid" id="A0A4W3H6Z5"/>
<evidence type="ECO:0000313" key="28">
    <source>
        <dbReference type="Proteomes" id="UP000314986"/>
    </source>
</evidence>
<keyword evidence="11 20" id="KW-0106">Calcium</keyword>
<dbReference type="PROSITE" id="PS00024">
    <property type="entry name" value="HEMOPEXIN"/>
    <property type="match status" value="1"/>
</dbReference>
<evidence type="ECO:0000256" key="17">
    <source>
        <dbReference type="ARBA" id="ARBA00038924"/>
    </source>
</evidence>
<evidence type="ECO:0000256" key="5">
    <source>
        <dbReference type="ARBA" id="ARBA00022670"/>
    </source>
</evidence>
<evidence type="ECO:0000256" key="4">
    <source>
        <dbReference type="ARBA" id="ARBA00022530"/>
    </source>
</evidence>
<keyword evidence="3" id="KW-0964">Secreted</keyword>
<keyword evidence="13" id="KW-0177">Collagen degradation</keyword>
<feature type="binding site" evidence="20">
    <location>
        <position position="290"/>
    </location>
    <ligand>
        <name>Ca(2+)</name>
        <dbReference type="ChEBI" id="CHEBI:29108"/>
        <label>4</label>
    </ligand>
</feature>
<keyword evidence="6 19" id="KW-0479">Metal-binding</keyword>
<dbReference type="InterPro" id="IPR002477">
    <property type="entry name" value="Peptidoglycan-bd-like"/>
</dbReference>
<comment type="cofactor">
    <cofactor evidence="20">
        <name>Zn(2+)</name>
        <dbReference type="ChEBI" id="CHEBI:29105"/>
    </cofactor>
    <text evidence="20">Binds 2 Zn(2+) ions per subunit.</text>
</comment>
<dbReference type="GeneTree" id="ENSGT00940000154907"/>
<dbReference type="AlphaFoldDB" id="A0A4W3H6Z5"/>
<evidence type="ECO:0000256" key="11">
    <source>
        <dbReference type="ARBA" id="ARBA00022837"/>
    </source>
</evidence>
<dbReference type="InterPro" id="IPR000585">
    <property type="entry name" value="Hemopexin-like_dom"/>
</dbReference>
<evidence type="ECO:0000256" key="25">
    <source>
        <dbReference type="SAM" id="SignalP"/>
    </source>
</evidence>
<dbReference type="Proteomes" id="UP000314986">
    <property type="component" value="Unassembled WGS sequence"/>
</dbReference>
<dbReference type="InterPro" id="IPR036365">
    <property type="entry name" value="PGBD-like_sf"/>
</dbReference>
<evidence type="ECO:0000256" key="12">
    <source>
        <dbReference type="ARBA" id="ARBA00023049"/>
    </source>
</evidence>
<feature type="binding site" evidence="20">
    <location>
        <position position="201"/>
    </location>
    <ligand>
        <name>Ca(2+)</name>
        <dbReference type="ChEBI" id="CHEBI:29108"/>
        <label>2</label>
    </ligand>
</feature>
<evidence type="ECO:0000256" key="3">
    <source>
        <dbReference type="ARBA" id="ARBA00022525"/>
    </source>
</evidence>
<dbReference type="PRINTS" id="PR00138">
    <property type="entry name" value="MATRIXIN"/>
</dbReference>
<feature type="binding site" evidence="20">
    <location>
        <position position="334"/>
    </location>
    <ligand>
        <name>Ca(2+)</name>
        <dbReference type="ChEBI" id="CHEBI:29108"/>
        <label>4</label>
    </ligand>
</feature>
<dbReference type="PANTHER" id="PTHR10201">
    <property type="entry name" value="MATRIX METALLOPROTEINASE"/>
    <property type="match status" value="1"/>
</dbReference>
<evidence type="ECO:0000256" key="10">
    <source>
        <dbReference type="ARBA" id="ARBA00022833"/>
    </source>
</evidence>
<feature type="binding site" evidence="20">
    <location>
        <position position="131"/>
    </location>
    <ligand>
        <name>Ca(2+)</name>
        <dbReference type="ChEBI" id="CHEBI:29108"/>
        <label>1</label>
    </ligand>
</feature>
<dbReference type="EC" id="3.4.24.7" evidence="17"/>
<dbReference type="GO" id="GO:0030198">
    <property type="term" value="P:extracellular matrix organization"/>
    <property type="evidence" value="ECO:0007669"/>
    <property type="project" value="TreeGrafter"/>
</dbReference>
<evidence type="ECO:0000256" key="7">
    <source>
        <dbReference type="ARBA" id="ARBA00022729"/>
    </source>
</evidence>
<reference evidence="28" key="3">
    <citation type="journal article" date="2014" name="Nature">
        <title>Elephant shark genome provides unique insights into gnathostome evolution.</title>
        <authorList>
            <consortium name="International Elephant Shark Genome Sequencing Consortium"/>
            <person name="Venkatesh B."/>
            <person name="Lee A.P."/>
            <person name="Ravi V."/>
            <person name="Maurya A.K."/>
            <person name="Lian M.M."/>
            <person name="Swann J.B."/>
            <person name="Ohta Y."/>
            <person name="Flajnik M.F."/>
            <person name="Sutoh Y."/>
            <person name="Kasahara M."/>
            <person name="Hoon S."/>
            <person name="Gangu V."/>
            <person name="Roy S.W."/>
            <person name="Irimia M."/>
            <person name="Korzh V."/>
            <person name="Kondrychyn I."/>
            <person name="Lim Z.W."/>
            <person name="Tay B.H."/>
            <person name="Tohari S."/>
            <person name="Kong K.W."/>
            <person name="Ho S."/>
            <person name="Lorente-Galdos B."/>
            <person name="Quilez J."/>
            <person name="Marques-Bonet T."/>
            <person name="Raney B.J."/>
            <person name="Ingham P.W."/>
            <person name="Tay A."/>
            <person name="Hillier L.W."/>
            <person name="Minx P."/>
            <person name="Boehm T."/>
            <person name="Wilson R.K."/>
            <person name="Brenner S."/>
            <person name="Warren W.C."/>
        </authorList>
    </citation>
    <scope>NUCLEOTIDE SEQUENCE [LARGE SCALE GENOMIC DNA]</scope>
</reference>
<accession>A0A4W3H6Z5</accession>
<dbReference type="STRING" id="7868.ENSCMIP00000011511"/>
<dbReference type="InterPro" id="IPR033739">
    <property type="entry name" value="M10A_MMP"/>
</dbReference>
<evidence type="ECO:0000256" key="14">
    <source>
        <dbReference type="ARBA" id="ARBA00023145"/>
    </source>
</evidence>
<feature type="binding site" evidence="20">
    <location>
        <position position="243"/>
    </location>
    <ligand>
        <name>Zn(2+)</name>
        <dbReference type="ChEBI" id="CHEBI:29105"/>
        <label>2</label>
        <note>catalytic</note>
    </ligand>
</feature>
<evidence type="ECO:0000256" key="2">
    <source>
        <dbReference type="ARBA" id="ARBA00010370"/>
    </source>
</evidence>
<comment type="similarity">
    <text evidence="2">Belongs to the peptidase M10A family.</text>
</comment>
<feature type="binding site" evidence="19">
    <location>
        <position position="229"/>
    </location>
    <ligand>
        <name>Zn(2+)</name>
        <dbReference type="ChEBI" id="CHEBI:29105"/>
        <label>2</label>
        <note>catalytic</note>
    </ligand>
</feature>
<feature type="binding site" description="in inhibited form" evidence="20">
    <location>
        <position position="99"/>
    </location>
    <ligand>
        <name>Zn(2+)</name>
        <dbReference type="ChEBI" id="CHEBI:29105"/>
        <label>2</label>
        <note>catalytic</note>
    </ligand>
</feature>
<dbReference type="GO" id="GO:0030574">
    <property type="term" value="P:collagen catabolic process"/>
    <property type="evidence" value="ECO:0007669"/>
    <property type="project" value="UniProtKB-KW"/>
</dbReference>
<dbReference type="Pfam" id="PF00045">
    <property type="entry name" value="Hemopexin"/>
    <property type="match status" value="3"/>
</dbReference>
<evidence type="ECO:0000256" key="21">
    <source>
        <dbReference type="PIRSR" id="PIRSR621190-4"/>
    </source>
</evidence>
<feature type="active site" evidence="18">
    <location>
        <position position="226"/>
    </location>
</feature>
<dbReference type="Ensembl" id="ENSCMIT00000011792.1">
    <property type="protein sequence ID" value="ENSCMIP00000011511.1"/>
    <property type="gene ID" value="ENSCMIG00000005955.1"/>
</dbReference>
<feature type="binding site" evidence="20">
    <location>
        <position position="177"/>
    </location>
    <ligand>
        <name>Zn(2+)</name>
        <dbReference type="ChEBI" id="CHEBI:29105"/>
        <label>1</label>
    </ligand>
</feature>
<dbReference type="CDD" id="cd04278">
    <property type="entry name" value="ZnMc_MMP"/>
    <property type="match status" value="1"/>
</dbReference>
<keyword evidence="4" id="KW-0272">Extracellular matrix</keyword>
<dbReference type="Pfam" id="PF00413">
    <property type="entry name" value="Peptidase_M10"/>
    <property type="match status" value="1"/>
</dbReference>
<feature type="short sequence motif" description="Cysteine switch" evidence="22">
    <location>
        <begin position="97"/>
        <end position="104"/>
    </location>
</feature>
<dbReference type="InterPro" id="IPR006026">
    <property type="entry name" value="Peptidase_Metallo"/>
</dbReference>